<keyword evidence="5" id="KW-1185">Reference proteome</keyword>
<gene>
    <name evidence="4" type="ORF">KZC51_05825</name>
</gene>
<proteinExistence type="predicted"/>
<dbReference type="InterPro" id="IPR050953">
    <property type="entry name" value="N4_N6_ade-DNA_methylase"/>
</dbReference>
<evidence type="ECO:0000313" key="4">
    <source>
        <dbReference type="EMBL" id="MCK2035650.1"/>
    </source>
</evidence>
<evidence type="ECO:0000256" key="3">
    <source>
        <dbReference type="ARBA" id="ARBA00022691"/>
    </source>
</evidence>
<protein>
    <recommendedName>
        <fullName evidence="6">SAM-dependent methyltransferase</fullName>
    </recommendedName>
</protein>
<comment type="caution">
    <text evidence="4">The sequence shown here is derived from an EMBL/GenBank/DDBJ whole genome shotgun (WGS) entry which is preliminary data.</text>
</comment>
<evidence type="ECO:0000256" key="2">
    <source>
        <dbReference type="ARBA" id="ARBA00022679"/>
    </source>
</evidence>
<evidence type="ECO:0000256" key="1">
    <source>
        <dbReference type="ARBA" id="ARBA00022603"/>
    </source>
</evidence>
<organism evidence="4 5">
    <name type="scientific">Microbacterium croceum</name>
    <dbReference type="NCBI Taxonomy" id="2851645"/>
    <lineage>
        <taxon>Bacteria</taxon>
        <taxon>Bacillati</taxon>
        <taxon>Actinomycetota</taxon>
        <taxon>Actinomycetes</taxon>
        <taxon>Micrococcales</taxon>
        <taxon>Microbacteriaceae</taxon>
        <taxon>Microbacterium</taxon>
    </lineage>
</organism>
<dbReference type="PANTHER" id="PTHR33841:SF5">
    <property type="entry name" value="DNA METHYLASE (MODIFICATION METHYLASE) (METHYLTRANSFERASE)-RELATED"/>
    <property type="match status" value="1"/>
</dbReference>
<keyword evidence="3" id="KW-0949">S-adenosyl-L-methionine</keyword>
<dbReference type="PRINTS" id="PR00507">
    <property type="entry name" value="N12N6MTFRASE"/>
</dbReference>
<evidence type="ECO:0000313" key="5">
    <source>
        <dbReference type="Proteomes" id="UP001300096"/>
    </source>
</evidence>
<name>A0ABT0FC65_9MICO</name>
<dbReference type="EMBL" id="JAHWXN010000001">
    <property type="protein sequence ID" value="MCK2035650.1"/>
    <property type="molecule type" value="Genomic_DNA"/>
</dbReference>
<keyword evidence="1" id="KW-0489">Methyltransferase</keyword>
<dbReference type="Gene3D" id="3.40.50.150">
    <property type="entry name" value="Vaccinia Virus protein VP39"/>
    <property type="match status" value="1"/>
</dbReference>
<dbReference type="Proteomes" id="UP001300096">
    <property type="component" value="Unassembled WGS sequence"/>
</dbReference>
<reference evidence="4 5" key="1">
    <citation type="submission" date="2021-06" db="EMBL/GenBank/DDBJ databases">
        <title>Genome-based taxonomic framework of Microbacterium strains isolated from marine environment, the description of four new species and reclassification of four preexisting species.</title>
        <authorList>
            <person name="Lee S.D."/>
            <person name="Kim S.-M."/>
            <person name="Byeon Y.-S."/>
            <person name="Yang H.L."/>
            <person name="Kim I.S."/>
        </authorList>
    </citation>
    <scope>NUCLEOTIDE SEQUENCE [LARGE SCALE GENOMIC DNA]</scope>
    <source>
        <strain evidence="4 5">SSW1-49</strain>
    </source>
</reference>
<dbReference type="SUPFAM" id="SSF53335">
    <property type="entry name" value="S-adenosyl-L-methionine-dependent methyltransferases"/>
    <property type="match status" value="1"/>
</dbReference>
<dbReference type="InterPro" id="IPR029063">
    <property type="entry name" value="SAM-dependent_MTases_sf"/>
</dbReference>
<dbReference type="RefSeq" id="WP_247629065.1">
    <property type="nucleotide sequence ID" value="NZ_JAHWXN010000001.1"/>
</dbReference>
<sequence>MPNNEFGDFQTPLALAEQCLRVVGLPDDARVLEPTCGVGSFLHASAVLQPGTERVGLEIQPEYAEQASKWARVSVGNIFLSDLATDVEWQTNGPLRVVGNPPWVTSAELNRMDSKNLPPKENFKGAKGFDALLGGSNFDVCEYIILKCLGDLRKEALQLAMLCKTQVARNVIEHAAAAKLPIASASVYRIDAKRWFDAAVDACLFVVTADPSNTPDYTVNVFEDVFAPDAEPTSRFGVVDGRLVSDVDGYLAVREADGVSSLVWRSGLKHDASKVFELDATPAPTTAQGVVLDVESEYVFPLLKCTDIFRGKHRALRKWVLVPQKTFGADTSHLAMVAPKLWDYLSANAEALDGRKSSIYRNRPRFSVFGHGDYTYAPFKVAVSGLHKEAIFRLVAPIQDQPVVLDDTCYFLPFEDGTEAAVVAAQLNSAEARLFIESLVFWDSKRPITKKLLARIDLSKLPTDPDAILRDSQATAVEAGVEFDVERALALVQDRVAEQEALMLF</sequence>
<dbReference type="PANTHER" id="PTHR33841">
    <property type="entry name" value="DNA METHYLTRANSFERASE YEEA-RELATED"/>
    <property type="match status" value="1"/>
</dbReference>
<keyword evidence="2" id="KW-0808">Transferase</keyword>
<evidence type="ECO:0008006" key="6">
    <source>
        <dbReference type="Google" id="ProtNLM"/>
    </source>
</evidence>
<accession>A0ABT0FC65</accession>